<proteinExistence type="inferred from homology"/>
<evidence type="ECO:0000256" key="2">
    <source>
        <dbReference type="SAM" id="SignalP"/>
    </source>
</evidence>
<gene>
    <name evidence="3" type="ORF">HF896_21945</name>
</gene>
<evidence type="ECO:0000313" key="3">
    <source>
        <dbReference type="EMBL" id="QKD46110.1"/>
    </source>
</evidence>
<dbReference type="CDD" id="cd07012">
    <property type="entry name" value="PBP2_Bug_TTT"/>
    <property type="match status" value="1"/>
</dbReference>
<dbReference type="RefSeq" id="WP_013521051.1">
    <property type="nucleotide sequence ID" value="NZ_CP051298.1"/>
</dbReference>
<evidence type="ECO:0000256" key="1">
    <source>
        <dbReference type="ARBA" id="ARBA00006987"/>
    </source>
</evidence>
<dbReference type="Proteomes" id="UP000500755">
    <property type="component" value="Chromosome"/>
</dbReference>
<dbReference type="Pfam" id="PF03401">
    <property type="entry name" value="TctC"/>
    <property type="match status" value="1"/>
</dbReference>
<dbReference type="PROSITE" id="PS51318">
    <property type="entry name" value="TAT"/>
    <property type="match status" value="1"/>
</dbReference>
<keyword evidence="2" id="KW-0732">Signal</keyword>
<dbReference type="PANTHER" id="PTHR42928">
    <property type="entry name" value="TRICARBOXYLATE-BINDING PROTEIN"/>
    <property type="match status" value="1"/>
</dbReference>
<dbReference type="Gene3D" id="3.40.190.150">
    <property type="entry name" value="Bordetella uptake gene, domain 1"/>
    <property type="match status" value="1"/>
</dbReference>
<sequence>MTAGNARAPSRRTALALCMGLAWMAAQSAHAQSQADAWPNRPIRIVVGFPAGSFTDTIARTLSDHMGKALGQPVIVDNKPGANGAIGVGEVARAAPDGYTLLVTNSSSITINPQIYKKITYKATDFAPVTMVLDAPFILTVNPAWAEKNHIHTAQDVVGFSKRNPDKISYGSAGPGNIAHLAYAAWSNRTGVKTTHVPYKSASQAQMAVLSGELDTQFDTWSALPHIASGKLLALAVTAPKRMQQLPDVPTMAEAGYADFNVTFWAGLLAPAGTPPAIVNKLYEVSKGVLQDARARAVLSSQGEPVMLPPAQFSQRIAKEVADWGQVIQREALSLD</sequence>
<dbReference type="SUPFAM" id="SSF53850">
    <property type="entry name" value="Periplasmic binding protein-like II"/>
    <property type="match status" value="1"/>
</dbReference>
<protein>
    <submittedName>
        <fullName evidence="3">Tripartite tricarboxylate transporter substrate binding protein</fullName>
    </submittedName>
</protein>
<dbReference type="EMBL" id="CP051298">
    <property type="protein sequence ID" value="QKD46110.1"/>
    <property type="molecule type" value="Genomic_DNA"/>
</dbReference>
<reference evidence="3 4" key="1">
    <citation type="submission" date="2020-05" db="EMBL/GenBank/DDBJ databases">
        <title>Complete genome sequence of Alicycliphilus denitrificans DP3.</title>
        <authorList>
            <person name="Chen X."/>
        </authorList>
    </citation>
    <scope>NUCLEOTIDE SEQUENCE [LARGE SCALE GENOMIC DNA]</scope>
    <source>
        <strain evidence="3 4">DP3</strain>
    </source>
</reference>
<dbReference type="PIRSF" id="PIRSF017082">
    <property type="entry name" value="YflP"/>
    <property type="match status" value="1"/>
</dbReference>
<organism evidence="3 4">
    <name type="scientific">Alicycliphilus denitrificans</name>
    <dbReference type="NCBI Taxonomy" id="179636"/>
    <lineage>
        <taxon>Bacteria</taxon>
        <taxon>Pseudomonadati</taxon>
        <taxon>Pseudomonadota</taxon>
        <taxon>Betaproteobacteria</taxon>
        <taxon>Burkholderiales</taxon>
        <taxon>Comamonadaceae</taxon>
        <taxon>Alicycliphilus</taxon>
    </lineage>
</organism>
<feature type="chain" id="PRO_5032501110" evidence="2">
    <location>
        <begin position="32"/>
        <end position="336"/>
    </location>
</feature>
<dbReference type="Gene3D" id="3.40.190.10">
    <property type="entry name" value="Periplasmic binding protein-like II"/>
    <property type="match status" value="1"/>
</dbReference>
<comment type="similarity">
    <text evidence="1">Belongs to the UPF0065 (bug) family.</text>
</comment>
<name>A0A858ZYN4_9BURK</name>
<dbReference type="InterPro" id="IPR042100">
    <property type="entry name" value="Bug_dom1"/>
</dbReference>
<evidence type="ECO:0000313" key="4">
    <source>
        <dbReference type="Proteomes" id="UP000500755"/>
    </source>
</evidence>
<feature type="signal peptide" evidence="2">
    <location>
        <begin position="1"/>
        <end position="31"/>
    </location>
</feature>
<dbReference type="InterPro" id="IPR006311">
    <property type="entry name" value="TAT_signal"/>
</dbReference>
<dbReference type="InterPro" id="IPR005064">
    <property type="entry name" value="BUG"/>
</dbReference>
<dbReference type="PANTHER" id="PTHR42928:SF5">
    <property type="entry name" value="BLR1237 PROTEIN"/>
    <property type="match status" value="1"/>
</dbReference>
<accession>A0A858ZYN4</accession>
<dbReference type="AlphaFoldDB" id="A0A858ZYN4"/>
<dbReference type="OMA" id="GPGNIAH"/>